<proteinExistence type="predicted"/>
<keyword evidence="2" id="KW-1185">Reference proteome</keyword>
<dbReference type="Proteomes" id="UP001165186">
    <property type="component" value="Unassembled WGS sequence"/>
</dbReference>
<evidence type="ECO:0000313" key="2">
    <source>
        <dbReference type="Proteomes" id="UP001165186"/>
    </source>
</evidence>
<reference evidence="1" key="1">
    <citation type="submission" date="2024-09" db="EMBL/GenBank/DDBJ databases">
        <title>Draft Genome Sequences of Neofusicoccum parvum.</title>
        <authorList>
            <person name="Ashida A."/>
            <person name="Camagna M."/>
            <person name="Tanaka A."/>
            <person name="Takemoto D."/>
        </authorList>
    </citation>
    <scope>NUCLEOTIDE SEQUENCE</scope>
    <source>
        <strain evidence="1">PPO83</strain>
    </source>
</reference>
<protein>
    <submittedName>
        <fullName evidence="1">Fructosyl amine:oxygen oxidoreductase</fullName>
    </submittedName>
</protein>
<sequence>MPSPLDPATSTILIVGGGTWGSSTALHLARRGYRHVTVLDAHAVPSAISAGNDINKIVEQASLPTPTDPAPTTVTNTLLAAAAAAWRSDPVFAPHHHPTGYILAASSAAALAALRAREQPSPANGFAALESAAHFRAAMAPGVLTGALPGWRGWLKRDGAGWVHARRALVGAAGEAERLGVRYVTGGPRGEVVGLVVEGGDVRGVRTRDGVVWRADRTVVCAGAWAPGLLDLEGQLRPTAWTLCHIKMGVEEARAYKDLPVLFHVER</sequence>
<name>A0ACB5SA54_9PEZI</name>
<gene>
    <name evidence="1" type="primary">g7679</name>
    <name evidence="1" type="ORF">NpPPO83_00007679</name>
</gene>
<accession>A0ACB5SA54</accession>
<comment type="caution">
    <text evidence="1">The sequence shown here is derived from an EMBL/GenBank/DDBJ whole genome shotgun (WGS) entry which is preliminary data.</text>
</comment>
<evidence type="ECO:0000313" key="1">
    <source>
        <dbReference type="EMBL" id="GME32183.1"/>
    </source>
</evidence>
<organism evidence="1 2">
    <name type="scientific">Neofusicoccum parvum</name>
    <dbReference type="NCBI Taxonomy" id="310453"/>
    <lineage>
        <taxon>Eukaryota</taxon>
        <taxon>Fungi</taxon>
        <taxon>Dikarya</taxon>
        <taxon>Ascomycota</taxon>
        <taxon>Pezizomycotina</taxon>
        <taxon>Dothideomycetes</taxon>
        <taxon>Dothideomycetes incertae sedis</taxon>
        <taxon>Botryosphaeriales</taxon>
        <taxon>Botryosphaeriaceae</taxon>
        <taxon>Neofusicoccum</taxon>
    </lineage>
</organism>
<dbReference type="EMBL" id="BSXG01000060">
    <property type="protein sequence ID" value="GME32183.1"/>
    <property type="molecule type" value="Genomic_DNA"/>
</dbReference>